<keyword evidence="20" id="KW-1185">Reference proteome</keyword>
<dbReference type="SUPFAM" id="SSF57667">
    <property type="entry name" value="beta-beta-alpha zinc fingers"/>
    <property type="match status" value="1"/>
</dbReference>
<dbReference type="InterPro" id="IPR051643">
    <property type="entry name" value="Transcr_Reg_ZincFinger"/>
</dbReference>
<dbReference type="FunFam" id="3.30.160.60:FF:002194">
    <property type="entry name" value="STP1p Transcription factor"/>
    <property type="match status" value="1"/>
</dbReference>
<evidence type="ECO:0000313" key="20">
    <source>
        <dbReference type="Proteomes" id="UP000509704"/>
    </source>
</evidence>
<evidence type="ECO:0000256" key="5">
    <source>
        <dbReference type="ARBA" id="ARBA00022723"/>
    </source>
</evidence>
<dbReference type="AlphaFoldDB" id="A0A7H9B2Y1"/>
<keyword evidence="5" id="KW-0479">Metal-binding</keyword>
<keyword evidence="10" id="KW-0472">Membrane</keyword>
<protein>
    <recommendedName>
        <fullName evidence="15">Transcription factor STP1</fullName>
    </recommendedName>
</protein>
<dbReference type="RefSeq" id="XP_037144570.1">
    <property type="nucleotide sequence ID" value="XM_037288675.1"/>
</dbReference>
<dbReference type="PROSITE" id="PS00028">
    <property type="entry name" value="ZINC_FINGER_C2H2_1"/>
    <property type="match status" value="1"/>
</dbReference>
<dbReference type="GO" id="GO:0045944">
    <property type="term" value="P:positive regulation of transcription by RNA polymerase II"/>
    <property type="evidence" value="ECO:0007669"/>
    <property type="project" value="UniProtKB-ARBA"/>
</dbReference>
<dbReference type="GO" id="GO:0000978">
    <property type="term" value="F:RNA polymerase II cis-regulatory region sequence-specific DNA binding"/>
    <property type="evidence" value="ECO:0007669"/>
    <property type="project" value="TreeGrafter"/>
</dbReference>
<dbReference type="GeneID" id="59236566"/>
<dbReference type="GO" id="GO:0005634">
    <property type="term" value="C:nucleus"/>
    <property type="evidence" value="ECO:0007669"/>
    <property type="project" value="UniProtKB-SubCell"/>
</dbReference>
<keyword evidence="12" id="KW-0539">Nucleus</keyword>
<evidence type="ECO:0000313" key="19">
    <source>
        <dbReference type="EMBL" id="QLG72843.1"/>
    </source>
</evidence>
<feature type="region of interest" description="Disordered" evidence="17">
    <location>
        <begin position="415"/>
        <end position="456"/>
    </location>
</feature>
<evidence type="ECO:0000256" key="11">
    <source>
        <dbReference type="ARBA" id="ARBA00023145"/>
    </source>
</evidence>
<evidence type="ECO:0000256" key="9">
    <source>
        <dbReference type="ARBA" id="ARBA00023125"/>
    </source>
</evidence>
<dbReference type="SMART" id="SM00355">
    <property type="entry name" value="ZnF_C2H2"/>
    <property type="match status" value="2"/>
</dbReference>
<comment type="subunit">
    <text evidence="13">Interacts (via Region II) with SSY5; protease component of the SPS-sensor.</text>
</comment>
<evidence type="ECO:0000256" key="13">
    <source>
        <dbReference type="ARBA" id="ARBA00038616"/>
    </source>
</evidence>
<dbReference type="GO" id="GO:0005886">
    <property type="term" value="C:plasma membrane"/>
    <property type="evidence" value="ECO:0007669"/>
    <property type="project" value="UniProtKB-SubCell"/>
</dbReference>
<dbReference type="PANTHER" id="PTHR24396">
    <property type="entry name" value="ZINC FINGER PROTEIN"/>
    <property type="match status" value="1"/>
</dbReference>
<evidence type="ECO:0000256" key="10">
    <source>
        <dbReference type="ARBA" id="ARBA00023136"/>
    </source>
</evidence>
<gene>
    <name evidence="19" type="ORF">HG535_0D05520</name>
</gene>
<evidence type="ECO:0000256" key="4">
    <source>
        <dbReference type="ARBA" id="ARBA00022694"/>
    </source>
</evidence>
<dbReference type="GO" id="GO:0008033">
    <property type="term" value="P:tRNA processing"/>
    <property type="evidence" value="ECO:0007669"/>
    <property type="project" value="UniProtKB-KW"/>
</dbReference>
<evidence type="ECO:0000256" key="16">
    <source>
        <dbReference type="PROSITE-ProRule" id="PRU00042"/>
    </source>
</evidence>
<feature type="region of interest" description="Disordered" evidence="17">
    <location>
        <begin position="181"/>
        <end position="202"/>
    </location>
</feature>
<keyword evidence="11" id="KW-0865">Zymogen</keyword>
<dbReference type="GO" id="GO:0000981">
    <property type="term" value="F:DNA-binding transcription factor activity, RNA polymerase II-specific"/>
    <property type="evidence" value="ECO:0007669"/>
    <property type="project" value="TreeGrafter"/>
</dbReference>
<comment type="function">
    <text evidence="14">Transcription factor involved in the regulation of gene expression in response to extracellular amino acid levels. Synthesized as latent cytoplasmic precursor, which, upon a signal initiated by the plasma membrane SPS (SSY1-PTR3-SSY5) amino acid sensor system, becomes proteolytically activated and relocates to the nucleus, where it induces the expression of SPS-sensor-regulated genes, including the amino-acid permeases AGP1, BAP2, BAP3 and GNP1. Binding to promoters is facilitated by DAL81. Involved in the repression of genes subject to nitrogen catabolite repression and genes involved in stress response. Negatively regulated by inner nuclear membrane proteins ASI1, ASI2 and ASI3, which prevent unprocessed precursor forms that escape cytoplasmic anchoring from inducing SPS-sensor-regulated genes. May be involved in pre-tRNA splicing.</text>
</comment>
<dbReference type="InterPro" id="IPR036236">
    <property type="entry name" value="Znf_C2H2_sf"/>
</dbReference>
<dbReference type="GO" id="GO:0008270">
    <property type="term" value="F:zinc ion binding"/>
    <property type="evidence" value="ECO:0007669"/>
    <property type="project" value="UniProtKB-KW"/>
</dbReference>
<keyword evidence="8" id="KW-0862">Zinc</keyword>
<accession>A0A7H9B2Y1</accession>
<proteinExistence type="predicted"/>
<dbReference type="PROSITE" id="PS50157">
    <property type="entry name" value="ZINC_FINGER_C2H2_2"/>
    <property type="match status" value="1"/>
</dbReference>
<feature type="compositionally biased region" description="Basic and acidic residues" evidence="17">
    <location>
        <begin position="189"/>
        <end position="202"/>
    </location>
</feature>
<reference evidence="19 20" key="1">
    <citation type="submission" date="2020-07" db="EMBL/GenBank/DDBJ databases">
        <title>The yeast mating-type switching endonuclease HO is a domesticated member of an unorthodox homing genetic element family.</title>
        <authorList>
            <person name="Coughlan A.Y."/>
            <person name="Lombardi L."/>
            <person name="Braun-Galleani S."/>
            <person name="Martos A.R."/>
            <person name="Galeote V."/>
            <person name="Bigey F."/>
            <person name="Dequin S."/>
            <person name="Byrne K.P."/>
            <person name="Wolfe K.H."/>
        </authorList>
    </citation>
    <scope>NUCLEOTIDE SEQUENCE [LARGE SCALE GENOMIC DNA]</scope>
    <source>
        <strain evidence="19 20">NRRL Y-6702</strain>
    </source>
</reference>
<evidence type="ECO:0000256" key="2">
    <source>
        <dbReference type="ARBA" id="ARBA00004413"/>
    </source>
</evidence>
<keyword evidence="7 16" id="KW-0863">Zinc-finger</keyword>
<keyword evidence="6" id="KW-0677">Repeat</keyword>
<dbReference type="InterPro" id="IPR013087">
    <property type="entry name" value="Znf_C2H2_type"/>
</dbReference>
<evidence type="ECO:0000256" key="17">
    <source>
        <dbReference type="SAM" id="MobiDB-lite"/>
    </source>
</evidence>
<dbReference type="OrthoDB" id="9439903at2759"/>
<dbReference type="Proteomes" id="UP000509704">
    <property type="component" value="Chromosome 4"/>
</dbReference>
<keyword evidence="3" id="KW-1003">Cell membrane</keyword>
<keyword evidence="4" id="KW-0819">tRNA processing</keyword>
<feature type="domain" description="C2H2-type" evidence="18">
    <location>
        <begin position="210"/>
        <end position="237"/>
    </location>
</feature>
<dbReference type="EMBL" id="CP058607">
    <property type="protein sequence ID" value="QLG72843.1"/>
    <property type="molecule type" value="Genomic_DNA"/>
</dbReference>
<evidence type="ECO:0000256" key="8">
    <source>
        <dbReference type="ARBA" id="ARBA00022833"/>
    </source>
</evidence>
<evidence type="ECO:0000256" key="12">
    <source>
        <dbReference type="ARBA" id="ARBA00023242"/>
    </source>
</evidence>
<evidence type="ECO:0000256" key="7">
    <source>
        <dbReference type="ARBA" id="ARBA00022771"/>
    </source>
</evidence>
<evidence type="ECO:0000256" key="3">
    <source>
        <dbReference type="ARBA" id="ARBA00022475"/>
    </source>
</evidence>
<name>A0A7H9B2Y1_ZYGMR</name>
<dbReference type="PANTHER" id="PTHR24396:SF19">
    <property type="entry name" value="FI01119P"/>
    <property type="match status" value="1"/>
</dbReference>
<organism evidence="19 20">
    <name type="scientific">Zygotorulaspora mrakii</name>
    <name type="common">Zygosaccharomyces mrakii</name>
    <dbReference type="NCBI Taxonomy" id="42260"/>
    <lineage>
        <taxon>Eukaryota</taxon>
        <taxon>Fungi</taxon>
        <taxon>Dikarya</taxon>
        <taxon>Ascomycota</taxon>
        <taxon>Saccharomycotina</taxon>
        <taxon>Saccharomycetes</taxon>
        <taxon>Saccharomycetales</taxon>
        <taxon>Saccharomycetaceae</taxon>
        <taxon>Zygotorulaspora</taxon>
    </lineage>
</organism>
<keyword evidence="9" id="KW-0238">DNA-binding</keyword>
<evidence type="ECO:0000259" key="18">
    <source>
        <dbReference type="PROSITE" id="PS50157"/>
    </source>
</evidence>
<comment type="subcellular location">
    <subcellularLocation>
        <location evidence="2">Cell membrane</location>
        <topology evidence="2">Peripheral membrane protein</topology>
        <orientation evidence="2">Cytoplasmic side</orientation>
    </subcellularLocation>
    <subcellularLocation>
        <location evidence="1">Nucleus</location>
    </subcellularLocation>
</comment>
<dbReference type="KEGG" id="zmk:HG535_0D05520"/>
<evidence type="ECO:0000256" key="1">
    <source>
        <dbReference type="ARBA" id="ARBA00004123"/>
    </source>
</evidence>
<evidence type="ECO:0000256" key="15">
    <source>
        <dbReference type="ARBA" id="ARBA00073838"/>
    </source>
</evidence>
<sequence>MPSVALLRVEGSMLRNLALSIASFFRELVDVVVPSDKGEEFKKDEEVNAERKAEDVFTGKKKREIVRETETEVVRETGTEVERETEAENDLELKSSKSAASLFPAKHNVDAMLFGRSSVIPCSLDVDTLDTPMTLSVTPEGNFSCKLNNAPFAPTEDGSNNQSVGDISPVFKNSVLPISPQSNISTTPLKEEEGTMKDEGSAETDKEGNYVCHYCDAKFRIRGYLTRHIKKHAIRKAYHCPFYNSDAPPESRCHNSGGFSRRDTYKTHLKARHFIYPKGVKPQDRNKSSGHCSQCGQYFENTDQWVEQHIETGECKGLPEGYLKNIKSERTSGKLRMIKTSNGHSRFISTAQSVVEPKVLLNKDALEAMAIVAHNTNRSDILSKYGNNKIMMSSDDFNGVPKVKRKYTRRKGILTKNSSANFEKKDTNSGLTRYSDTPRESRASPYESNCPSESMDDETALNEISSSINPSPLDNHVLELVSSDSSESSHEELHHNGLEKNGQAIQPMNISNFTNSVKFNDPFSVPLDMEQCSFFDGSFISYFSNNEELRNVHNHANNDFAANGALRNQINLIAQAENHLRENEQYLSFYNFKQGKDNTLASSDA</sequence>
<dbReference type="Gene3D" id="3.30.160.60">
    <property type="entry name" value="Classic Zinc Finger"/>
    <property type="match status" value="1"/>
</dbReference>
<evidence type="ECO:0000256" key="14">
    <source>
        <dbReference type="ARBA" id="ARBA00057128"/>
    </source>
</evidence>
<evidence type="ECO:0000256" key="6">
    <source>
        <dbReference type="ARBA" id="ARBA00022737"/>
    </source>
</evidence>